<dbReference type="PANTHER" id="PTHR31047">
    <property type="entry name" value="MEIOTICALLY UP-REGULATED GENE 157 PROTEIN"/>
    <property type="match status" value="1"/>
</dbReference>
<dbReference type="Proteomes" id="UP000053091">
    <property type="component" value="Unassembled WGS sequence"/>
</dbReference>
<accession>A0A0S7BYQ7</accession>
<protein>
    <submittedName>
        <fullName evidence="1">Meiotically up-regulated gene 157 (Mug157) protein</fullName>
    </submittedName>
</protein>
<dbReference type="SMART" id="SM01149">
    <property type="entry name" value="DUF1237"/>
    <property type="match status" value="1"/>
</dbReference>
<dbReference type="RefSeq" id="WP_062038224.1">
    <property type="nucleotide sequence ID" value="NZ_DF968182.1"/>
</dbReference>
<gene>
    <name evidence="1" type="ORF">TBC1_11581</name>
</gene>
<dbReference type="PIRSF" id="PIRSF028846">
    <property type="entry name" value="UCP028846"/>
    <property type="match status" value="1"/>
</dbReference>
<evidence type="ECO:0000313" key="1">
    <source>
        <dbReference type="EMBL" id="GAP42452.1"/>
    </source>
</evidence>
<name>A0A0S7BYQ7_9BACT</name>
<reference evidence="1" key="1">
    <citation type="journal article" date="2015" name="Genome Announc.">
        <title>Draft Genome Sequence of Bacteroidales Strain TBC1, a Novel Isolate from a Methanogenic Wastewater Treatment System.</title>
        <authorList>
            <person name="Tourlousse D.M."/>
            <person name="Matsuura N."/>
            <person name="Sun L."/>
            <person name="Toyonaga M."/>
            <person name="Kuroda K."/>
            <person name="Ohashi A."/>
            <person name="Cruz R."/>
            <person name="Yamaguchi T."/>
            <person name="Sekiguchi Y."/>
        </authorList>
    </citation>
    <scope>NUCLEOTIDE SEQUENCE [LARGE SCALE GENOMIC DNA]</scope>
    <source>
        <strain evidence="1">TBC1</strain>
    </source>
</reference>
<dbReference type="SUPFAM" id="SSF48208">
    <property type="entry name" value="Six-hairpin glycosidases"/>
    <property type="match status" value="1"/>
</dbReference>
<dbReference type="InterPro" id="IPR012341">
    <property type="entry name" value="6hp_glycosidase-like_sf"/>
</dbReference>
<dbReference type="Pfam" id="PF06824">
    <property type="entry name" value="Glyco_hydro_125"/>
    <property type="match status" value="1"/>
</dbReference>
<dbReference type="PATRIC" id="fig|1678841.3.peg.661"/>
<dbReference type="InterPro" id="IPR008313">
    <property type="entry name" value="GH125"/>
</dbReference>
<dbReference type="EMBL" id="DF968182">
    <property type="protein sequence ID" value="GAP42452.1"/>
    <property type="molecule type" value="Genomic_DNA"/>
</dbReference>
<dbReference type="STRING" id="1678841.TBC1_11581"/>
<dbReference type="AlphaFoldDB" id="A0A0S7BYQ7"/>
<dbReference type="InterPro" id="IPR008928">
    <property type="entry name" value="6-hairpin_glycosidase_sf"/>
</dbReference>
<proteinExistence type="predicted"/>
<dbReference type="GO" id="GO:0005975">
    <property type="term" value="P:carbohydrate metabolic process"/>
    <property type="evidence" value="ECO:0007669"/>
    <property type="project" value="InterPro"/>
</dbReference>
<keyword evidence="2" id="KW-1185">Reference proteome</keyword>
<organism evidence="1">
    <name type="scientific">Lentimicrobium saccharophilum</name>
    <dbReference type="NCBI Taxonomy" id="1678841"/>
    <lineage>
        <taxon>Bacteria</taxon>
        <taxon>Pseudomonadati</taxon>
        <taxon>Bacteroidota</taxon>
        <taxon>Bacteroidia</taxon>
        <taxon>Bacteroidales</taxon>
        <taxon>Lentimicrobiaceae</taxon>
        <taxon>Lentimicrobium</taxon>
    </lineage>
</organism>
<evidence type="ECO:0000313" key="2">
    <source>
        <dbReference type="Proteomes" id="UP000053091"/>
    </source>
</evidence>
<dbReference type="OrthoDB" id="181472at2"/>
<sequence>MKRRDFVLTSALGLSYIGLAGTPLNVFANQGFVGMRPAREKRTYISKAVEEELALIKKEIADPEIAWLFENCYPNTLDTTVRFSLKGEEPDTFIITGDINAMWLRDSTAQVWPYLHLVNKDEALKELFKGLINRQAGCIILDPYANAFNHGAEGSYWETDLTEMKKELHERKWEIDSLCYPVRLSYHYWKETGDASPFGEKWQKAAKLIVQTFKEQQRKDGKGPYSFMRVTERATDTVPGQGYGNPVKPNGLICSTFRPSDDATIFLFLIPSNYFALVSLRQLAEISVNIHGNAPFAAECNALADEVEAALKEFAIVRHHKLGEFIPFEVDGFGNYHLMDDANVPSLLSLPYLGALKNDDPLYQQTRKLLLSEHNPWFSRGKYAEGIGGPHVGEHMIWPMSIIMRAMTSTDKQEIRQCLGWLKRTHADTGFMHESFHKDDPKNFTRSWFAWANTLFGELIVKVHQNHPEILKEIL</sequence>
<dbReference type="PANTHER" id="PTHR31047:SF0">
    <property type="entry name" value="MEIOTICALLY UP-REGULATED GENE 157 PROTEIN"/>
    <property type="match status" value="1"/>
</dbReference>
<dbReference type="Gene3D" id="1.50.10.10">
    <property type="match status" value="1"/>
</dbReference>